<keyword evidence="2" id="KW-1185">Reference proteome</keyword>
<evidence type="ECO:0000313" key="2">
    <source>
        <dbReference type="Proteomes" id="UP001059596"/>
    </source>
</evidence>
<protein>
    <submittedName>
        <fullName evidence="1">Uncharacterized protein</fullName>
    </submittedName>
</protein>
<organism evidence="1 2">
    <name type="scientific">Drosophila gunungcola</name>
    <name type="common">fruit fly</name>
    <dbReference type="NCBI Taxonomy" id="103775"/>
    <lineage>
        <taxon>Eukaryota</taxon>
        <taxon>Metazoa</taxon>
        <taxon>Ecdysozoa</taxon>
        <taxon>Arthropoda</taxon>
        <taxon>Hexapoda</taxon>
        <taxon>Insecta</taxon>
        <taxon>Pterygota</taxon>
        <taxon>Neoptera</taxon>
        <taxon>Endopterygota</taxon>
        <taxon>Diptera</taxon>
        <taxon>Brachycera</taxon>
        <taxon>Muscomorpha</taxon>
        <taxon>Ephydroidea</taxon>
        <taxon>Drosophilidae</taxon>
        <taxon>Drosophila</taxon>
        <taxon>Sophophora</taxon>
    </lineage>
</organism>
<gene>
    <name evidence="1" type="ORF">M5D96_002985</name>
</gene>
<accession>A0A9Q0BW07</accession>
<evidence type="ECO:0000313" key="1">
    <source>
        <dbReference type="EMBL" id="KAI8046772.1"/>
    </source>
</evidence>
<dbReference type="AlphaFoldDB" id="A0A9Q0BW07"/>
<name>A0A9Q0BW07_9MUSC</name>
<dbReference type="EMBL" id="JAMKOV010000001">
    <property type="protein sequence ID" value="KAI8046772.1"/>
    <property type="molecule type" value="Genomic_DNA"/>
</dbReference>
<comment type="caution">
    <text evidence="1">The sequence shown here is derived from an EMBL/GenBank/DDBJ whole genome shotgun (WGS) entry which is preliminary data.</text>
</comment>
<dbReference type="Proteomes" id="UP001059596">
    <property type="component" value="Chromosome 3R"/>
</dbReference>
<reference evidence="1" key="1">
    <citation type="journal article" date="2023" name="Genome Biol. Evol.">
        <title>Long-read-based Genome Assembly of Drosophila gunungcola Reveals Fewer Chemosensory Genes in Flower-breeding Species.</title>
        <authorList>
            <person name="Negi A."/>
            <person name="Liao B.Y."/>
            <person name="Yeh S.D."/>
        </authorList>
    </citation>
    <scope>NUCLEOTIDE SEQUENCE</scope>
    <source>
        <strain evidence="1">Sukarami</strain>
    </source>
</reference>
<proteinExistence type="predicted"/>
<sequence>MLFPCLKMDDMTDGPKHVRGAHSEQHLPASSIQCSVFSVQYPASNIPDPRSSTQGFQGSHEAADHCSVTVRLHQLDFQFQFGMPRSSPCPQILPPPLAASFILDSSCISRPLAARFNCLFDWRSPLQHIEKTQCSNSLF</sequence>